<feature type="transmembrane region" description="Helical" evidence="5">
    <location>
        <begin position="167"/>
        <end position="188"/>
    </location>
</feature>
<dbReference type="SUPFAM" id="SSF144232">
    <property type="entry name" value="HIT/MYND zinc finger-like"/>
    <property type="match status" value="1"/>
</dbReference>
<keyword evidence="5" id="KW-0812">Transmembrane</keyword>
<evidence type="ECO:0000313" key="8">
    <source>
        <dbReference type="Proteomes" id="UP000807306"/>
    </source>
</evidence>
<keyword evidence="3" id="KW-0862">Zinc</keyword>
<evidence type="ECO:0000259" key="6">
    <source>
        <dbReference type="PROSITE" id="PS50865"/>
    </source>
</evidence>
<proteinExistence type="predicted"/>
<dbReference type="Gene3D" id="6.10.140.2220">
    <property type="match status" value="1"/>
</dbReference>
<evidence type="ECO:0000313" key="7">
    <source>
        <dbReference type="EMBL" id="KAF9521804.1"/>
    </source>
</evidence>
<evidence type="ECO:0000256" key="4">
    <source>
        <dbReference type="PROSITE-ProRule" id="PRU00134"/>
    </source>
</evidence>
<evidence type="ECO:0000256" key="5">
    <source>
        <dbReference type="SAM" id="Phobius"/>
    </source>
</evidence>
<evidence type="ECO:0000256" key="1">
    <source>
        <dbReference type="ARBA" id="ARBA00022723"/>
    </source>
</evidence>
<keyword evidence="5" id="KW-0472">Membrane</keyword>
<dbReference type="Pfam" id="PF01753">
    <property type="entry name" value="zf-MYND"/>
    <property type="match status" value="1"/>
</dbReference>
<accession>A0A9P6E3F1</accession>
<name>A0A9P6E3F1_9AGAR</name>
<keyword evidence="1" id="KW-0479">Metal-binding</keyword>
<dbReference type="OrthoDB" id="432970at2759"/>
<dbReference type="InterPro" id="IPR002893">
    <property type="entry name" value="Znf_MYND"/>
</dbReference>
<comment type="caution">
    <text evidence="7">The sequence shown here is derived from an EMBL/GenBank/DDBJ whole genome shotgun (WGS) entry which is preliminary data.</text>
</comment>
<dbReference type="EMBL" id="MU157988">
    <property type="protein sequence ID" value="KAF9521804.1"/>
    <property type="molecule type" value="Genomic_DNA"/>
</dbReference>
<dbReference type="PROSITE" id="PS50865">
    <property type="entry name" value="ZF_MYND_2"/>
    <property type="match status" value="1"/>
</dbReference>
<reference evidence="7" key="1">
    <citation type="submission" date="2020-11" db="EMBL/GenBank/DDBJ databases">
        <authorList>
            <consortium name="DOE Joint Genome Institute"/>
            <person name="Ahrendt S."/>
            <person name="Riley R."/>
            <person name="Andreopoulos W."/>
            <person name="Labutti K."/>
            <person name="Pangilinan J."/>
            <person name="Ruiz-Duenas F.J."/>
            <person name="Barrasa J.M."/>
            <person name="Sanchez-Garcia M."/>
            <person name="Camarero S."/>
            <person name="Miyauchi S."/>
            <person name="Serrano A."/>
            <person name="Linde D."/>
            <person name="Babiker R."/>
            <person name="Drula E."/>
            <person name="Ayuso-Fernandez I."/>
            <person name="Pacheco R."/>
            <person name="Padilla G."/>
            <person name="Ferreira P."/>
            <person name="Barriuso J."/>
            <person name="Kellner H."/>
            <person name="Castanera R."/>
            <person name="Alfaro M."/>
            <person name="Ramirez L."/>
            <person name="Pisabarro A.G."/>
            <person name="Kuo A."/>
            <person name="Tritt A."/>
            <person name="Lipzen A."/>
            <person name="He G."/>
            <person name="Yan M."/>
            <person name="Ng V."/>
            <person name="Cullen D."/>
            <person name="Martin F."/>
            <person name="Rosso M.-N."/>
            <person name="Henrissat B."/>
            <person name="Hibbett D."/>
            <person name="Martinez A.T."/>
            <person name="Grigoriev I.V."/>
        </authorList>
    </citation>
    <scope>NUCLEOTIDE SEQUENCE</scope>
    <source>
        <strain evidence="7">CBS 506.95</strain>
    </source>
</reference>
<keyword evidence="2 4" id="KW-0863">Zinc-finger</keyword>
<sequence length="193" mass="21158">MSTTRGRCHICAAHICPDGRKLKACGGCRCILYCSVYCQKANWKSHKPICAFNRNTRINAIITPFGYDQVSVNSAAEKWFNNSAILELGINLESSRRELVEDILWVSLSADVTAAAPSFTLDTMTTLPVTELLGLSRIKADGTSIYIEGVKDALMLRDEKRREGAEAILAVVVSIEFSMIQVAVFAVVPRVSA</sequence>
<organism evidence="7 8">
    <name type="scientific">Crepidotus variabilis</name>
    <dbReference type="NCBI Taxonomy" id="179855"/>
    <lineage>
        <taxon>Eukaryota</taxon>
        <taxon>Fungi</taxon>
        <taxon>Dikarya</taxon>
        <taxon>Basidiomycota</taxon>
        <taxon>Agaricomycotina</taxon>
        <taxon>Agaricomycetes</taxon>
        <taxon>Agaricomycetidae</taxon>
        <taxon>Agaricales</taxon>
        <taxon>Agaricineae</taxon>
        <taxon>Crepidotaceae</taxon>
        <taxon>Crepidotus</taxon>
    </lineage>
</organism>
<evidence type="ECO:0000256" key="2">
    <source>
        <dbReference type="ARBA" id="ARBA00022771"/>
    </source>
</evidence>
<dbReference type="Proteomes" id="UP000807306">
    <property type="component" value="Unassembled WGS sequence"/>
</dbReference>
<keyword evidence="8" id="KW-1185">Reference proteome</keyword>
<feature type="domain" description="MYND-type" evidence="6">
    <location>
        <begin position="8"/>
        <end position="50"/>
    </location>
</feature>
<keyword evidence="5" id="KW-1133">Transmembrane helix</keyword>
<dbReference type="GO" id="GO:0008270">
    <property type="term" value="F:zinc ion binding"/>
    <property type="evidence" value="ECO:0007669"/>
    <property type="project" value="UniProtKB-KW"/>
</dbReference>
<gene>
    <name evidence="7" type="ORF">CPB83DRAFT_840988</name>
</gene>
<dbReference type="PROSITE" id="PS01360">
    <property type="entry name" value="ZF_MYND_1"/>
    <property type="match status" value="1"/>
</dbReference>
<dbReference type="AlphaFoldDB" id="A0A9P6E3F1"/>
<evidence type="ECO:0000256" key="3">
    <source>
        <dbReference type="ARBA" id="ARBA00022833"/>
    </source>
</evidence>
<protein>
    <recommendedName>
        <fullName evidence="6">MYND-type domain-containing protein</fullName>
    </recommendedName>
</protein>